<protein>
    <recommendedName>
        <fullName evidence="4">WG repeat protein</fullName>
    </recommendedName>
</protein>
<comment type="caution">
    <text evidence="2">The sequence shown here is derived from an EMBL/GenBank/DDBJ whole genome shotgun (WGS) entry which is preliminary data.</text>
</comment>
<dbReference type="Pfam" id="PF14903">
    <property type="entry name" value="WG_beta_rep"/>
    <property type="match status" value="3"/>
</dbReference>
<evidence type="ECO:0000313" key="2">
    <source>
        <dbReference type="EMBL" id="MVT09212.1"/>
    </source>
</evidence>
<sequence length="315" mass="35383">MRKVLLLACIICLALAATAQKKKKILVPYLKGDLWGYSDTTGKIIIKPQFQEAGFFKEDNNMYYAQGKINDKDVLITEDGKFIEDEFTDGGISMMSMFEEGSRIFFTEEKSDPNIKGYVYDKQKNSIVLSDKYGTCYSFFNDRKGMFVQEKSSQLIGAIDPAGNVLIPFQYEHSIETYGPRNEYIRTKKGGLFGIIDLKGQDVLPFKYSSLDPISHDGTHLLGNTGGGYQVIDIHGTMLFPDLVFNAKYANGMICCRRAGYYGYLDTNGNIAIPFKYRVAAEFGESPAEGDFAYVTNKEGVSFFISKSGREFYSK</sequence>
<dbReference type="AlphaFoldDB" id="A0A7K1U4D6"/>
<keyword evidence="1" id="KW-0732">Signal</keyword>
<dbReference type="PANTHER" id="PTHR37841">
    <property type="entry name" value="GLR2918 PROTEIN"/>
    <property type="match status" value="1"/>
</dbReference>
<feature type="signal peptide" evidence="1">
    <location>
        <begin position="1"/>
        <end position="19"/>
    </location>
</feature>
<accession>A0A7K1U4D6</accession>
<evidence type="ECO:0000313" key="3">
    <source>
        <dbReference type="Proteomes" id="UP000461730"/>
    </source>
</evidence>
<name>A0A7K1U4D6_9BACT</name>
<evidence type="ECO:0008006" key="4">
    <source>
        <dbReference type="Google" id="ProtNLM"/>
    </source>
</evidence>
<reference evidence="2 3" key="1">
    <citation type="submission" date="2019-12" db="EMBL/GenBank/DDBJ databases">
        <title>Chitinophaga sp. strain ysch24 (GDMCC 1.1355), whole genome shotgun sequence.</title>
        <authorList>
            <person name="Zhang X."/>
        </authorList>
    </citation>
    <scope>NUCLEOTIDE SEQUENCE [LARGE SCALE GENOMIC DNA]</scope>
    <source>
        <strain evidence="3">ysch24</strain>
    </source>
</reference>
<dbReference type="InterPro" id="IPR032774">
    <property type="entry name" value="WG_beta_rep"/>
</dbReference>
<dbReference type="PANTHER" id="PTHR37841:SF1">
    <property type="entry name" value="DUF3298 DOMAIN-CONTAINING PROTEIN"/>
    <property type="match status" value="1"/>
</dbReference>
<keyword evidence="3" id="KW-1185">Reference proteome</keyword>
<gene>
    <name evidence="2" type="ORF">GO493_13150</name>
</gene>
<dbReference type="EMBL" id="WRXN01000005">
    <property type="protein sequence ID" value="MVT09212.1"/>
    <property type="molecule type" value="Genomic_DNA"/>
</dbReference>
<organism evidence="2 3">
    <name type="scientific">Chitinophaga tropicalis</name>
    <dbReference type="NCBI Taxonomy" id="2683588"/>
    <lineage>
        <taxon>Bacteria</taxon>
        <taxon>Pseudomonadati</taxon>
        <taxon>Bacteroidota</taxon>
        <taxon>Chitinophagia</taxon>
        <taxon>Chitinophagales</taxon>
        <taxon>Chitinophagaceae</taxon>
        <taxon>Chitinophaga</taxon>
    </lineage>
</organism>
<proteinExistence type="predicted"/>
<dbReference type="RefSeq" id="WP_157306641.1">
    <property type="nucleotide sequence ID" value="NZ_WRXN01000005.1"/>
</dbReference>
<evidence type="ECO:0000256" key="1">
    <source>
        <dbReference type="SAM" id="SignalP"/>
    </source>
</evidence>
<feature type="chain" id="PRO_5029837471" description="WG repeat protein" evidence="1">
    <location>
        <begin position="20"/>
        <end position="315"/>
    </location>
</feature>
<dbReference type="Proteomes" id="UP000461730">
    <property type="component" value="Unassembled WGS sequence"/>
</dbReference>